<dbReference type="OrthoDB" id="5522116at2"/>
<name>A0A316E8S3_9BACT</name>
<evidence type="ECO:0000313" key="2">
    <source>
        <dbReference type="Proteomes" id="UP000245489"/>
    </source>
</evidence>
<gene>
    <name evidence="1" type="ORF">LV89_02088</name>
</gene>
<sequence>MIFLGLSVLIDIAPSKQEFGIYHCECTDSCAVVYGVTSNSLTLDYPTRFCSVLENQTSTRRRIINKVETNQFLLEIPLIMFFEPRGVFGFPDSADQGGYYFSFEFCGLTRKFIFDTKKGYEPFYFRYINKIRQKMDEISEEFSR</sequence>
<dbReference type="RefSeq" id="WP_146199134.1">
    <property type="nucleotide sequence ID" value="NZ_QGGO01000009.1"/>
</dbReference>
<proteinExistence type="predicted"/>
<comment type="caution">
    <text evidence="1">The sequence shown here is derived from an EMBL/GenBank/DDBJ whole genome shotgun (WGS) entry which is preliminary data.</text>
</comment>
<keyword evidence="2" id="KW-1185">Reference proteome</keyword>
<evidence type="ECO:0000313" key="1">
    <source>
        <dbReference type="EMBL" id="PWK26882.1"/>
    </source>
</evidence>
<organism evidence="1 2">
    <name type="scientific">Arcicella aurantiaca</name>
    <dbReference type="NCBI Taxonomy" id="591202"/>
    <lineage>
        <taxon>Bacteria</taxon>
        <taxon>Pseudomonadati</taxon>
        <taxon>Bacteroidota</taxon>
        <taxon>Cytophagia</taxon>
        <taxon>Cytophagales</taxon>
        <taxon>Flectobacillaceae</taxon>
        <taxon>Arcicella</taxon>
    </lineage>
</organism>
<dbReference type="EMBL" id="QGGO01000009">
    <property type="protein sequence ID" value="PWK26882.1"/>
    <property type="molecule type" value="Genomic_DNA"/>
</dbReference>
<dbReference type="Proteomes" id="UP000245489">
    <property type="component" value="Unassembled WGS sequence"/>
</dbReference>
<protein>
    <submittedName>
        <fullName evidence="1">Uncharacterized protein</fullName>
    </submittedName>
</protein>
<accession>A0A316E8S3</accession>
<reference evidence="1 2" key="1">
    <citation type="submission" date="2018-05" db="EMBL/GenBank/DDBJ databases">
        <title>Genomic Encyclopedia of Archaeal and Bacterial Type Strains, Phase II (KMG-II): from individual species to whole genera.</title>
        <authorList>
            <person name="Goeker M."/>
        </authorList>
    </citation>
    <scope>NUCLEOTIDE SEQUENCE [LARGE SCALE GENOMIC DNA]</scope>
    <source>
        <strain evidence="1 2">DSM 22214</strain>
    </source>
</reference>
<dbReference type="AlphaFoldDB" id="A0A316E8S3"/>